<dbReference type="GO" id="GO:0009168">
    <property type="term" value="P:purine ribonucleoside monophosphate biosynthetic process"/>
    <property type="evidence" value="ECO:0007669"/>
    <property type="project" value="InterPro"/>
</dbReference>
<evidence type="ECO:0000256" key="18">
    <source>
        <dbReference type="RuleBase" id="RU004016"/>
    </source>
</evidence>
<evidence type="ECO:0000256" key="12">
    <source>
        <dbReference type="ARBA" id="ARBA00022960"/>
    </source>
</evidence>
<keyword evidence="7" id="KW-0645">Protease</keyword>
<dbReference type="PANTHER" id="PTHR21581:SF11">
    <property type="entry name" value="D-ALANYL-D-ALANINE CARBOXYPEPTIDASE DACA"/>
    <property type="match status" value="1"/>
</dbReference>
<dbReference type="InterPro" id="IPR037167">
    <property type="entry name" value="Peptidase_S11_C_sf"/>
</dbReference>
<dbReference type="InterPro" id="IPR018044">
    <property type="entry name" value="Peptidase_S11"/>
</dbReference>
<dbReference type="UniPathway" id="UPA00219"/>
<dbReference type="InterPro" id="IPR001967">
    <property type="entry name" value="Peptidase_S11_N"/>
</dbReference>
<dbReference type="GO" id="GO:0019239">
    <property type="term" value="F:deaminase activity"/>
    <property type="evidence" value="ECO:0007669"/>
    <property type="project" value="InterPro"/>
</dbReference>
<evidence type="ECO:0000313" key="21">
    <source>
        <dbReference type="EMBL" id="MBB3132178.1"/>
    </source>
</evidence>
<comment type="similarity">
    <text evidence="4 18">Belongs to the peptidase S11 family.</text>
</comment>
<dbReference type="Proteomes" id="UP000517523">
    <property type="component" value="Unassembled WGS sequence"/>
</dbReference>
<dbReference type="Pfam" id="PF07943">
    <property type="entry name" value="PBP5_C"/>
    <property type="match status" value="1"/>
</dbReference>
<keyword evidence="14" id="KW-0961">Cell wall biogenesis/degradation</keyword>
<evidence type="ECO:0000256" key="11">
    <source>
        <dbReference type="ARBA" id="ARBA00022833"/>
    </source>
</evidence>
<keyword evidence="10 21" id="KW-0378">Hydrolase</keyword>
<gene>
    <name evidence="21" type="ORF">FHS19_006905</name>
</gene>
<evidence type="ECO:0000256" key="3">
    <source>
        <dbReference type="ARBA" id="ARBA00004752"/>
    </source>
</evidence>
<feature type="active site" description="Acyl-ester intermediate" evidence="16">
    <location>
        <position position="103"/>
    </location>
</feature>
<evidence type="ECO:0000256" key="17">
    <source>
        <dbReference type="PIRSR" id="PIRSR618044-2"/>
    </source>
</evidence>
<proteinExistence type="inferred from homology"/>
<comment type="catalytic activity">
    <reaction evidence="15">
        <text>Preferential cleavage: (Ac)2-L-Lys-D-Ala-|-D-Ala. Also transpeptidation of peptidyl-alanyl moieties that are N-acyl substituents of D-alanine.</text>
        <dbReference type="EC" id="3.4.16.4"/>
    </reaction>
</comment>
<evidence type="ECO:0000256" key="16">
    <source>
        <dbReference type="PIRSR" id="PIRSR618044-1"/>
    </source>
</evidence>
<dbReference type="Pfam" id="PF00768">
    <property type="entry name" value="Peptidase_S11"/>
    <property type="match status" value="1"/>
</dbReference>
<evidence type="ECO:0000256" key="2">
    <source>
        <dbReference type="ARBA" id="ARBA00003217"/>
    </source>
</evidence>
<sequence length="468" mass="51152">MSKKWSKLGKPSSHKRKRHFVKKSVASVMLLNMLMLSALPAMALAEGTTATTTTTNTAATTTASKVPSVSSLQLQVRSAVLIEPTTGQVLLSVNADDPLPPASMTKMMTEYLIADMVKKGKFKWDDVVTVGENAAKTIGSRIFLAQGDQHTVEELYIAMAVGSANDATVALAEYAAGSEQEFAKLMNETAKKFGMKTAHFINSTGLDRADMPEKYRPSAEGETVMSAMDAAILGKHIVQDHPDFSKYTAIQSYKFRERDKNPIINWNWMLEANKDIPNFKAYAYPGLDGLKTGHTNNAGNCFTGTAERDGMRLISVVMGTDSEAQRFTETRKVLDYGFNNFEIKQAVAGKSKVEGLDSVEVKKGVKTSVGVVTDAPVSFMVPKGSDAKGVTFKTQLEPADKLVAPIKQGTKVGTITYTYKVDGIEKPQTKTVNLITSDEVEKGSWLRLFFRAIKEMFGDLFDGIKNLF</sequence>
<dbReference type="InterPro" id="IPR012338">
    <property type="entry name" value="Beta-lactam/transpept-like"/>
</dbReference>
<keyword evidence="8" id="KW-0479">Metal-binding</keyword>
<dbReference type="SMART" id="SM00936">
    <property type="entry name" value="PBP5_C"/>
    <property type="match status" value="1"/>
</dbReference>
<evidence type="ECO:0000256" key="7">
    <source>
        <dbReference type="ARBA" id="ARBA00022670"/>
    </source>
</evidence>
<feature type="active site" evidence="16">
    <location>
        <position position="163"/>
    </location>
</feature>
<evidence type="ECO:0000256" key="19">
    <source>
        <dbReference type="SAM" id="SignalP"/>
    </source>
</evidence>
<evidence type="ECO:0000259" key="20">
    <source>
        <dbReference type="SMART" id="SM00936"/>
    </source>
</evidence>
<evidence type="ECO:0000256" key="1">
    <source>
        <dbReference type="ARBA" id="ARBA00001947"/>
    </source>
</evidence>
<keyword evidence="12" id="KW-0133">Cell shape</keyword>
<comment type="pathway">
    <text evidence="3">Cell wall biogenesis; peptidoglycan biosynthesis.</text>
</comment>
<dbReference type="AlphaFoldDB" id="A0A839U3E6"/>
<dbReference type="InterPro" id="IPR012907">
    <property type="entry name" value="Peptidase_S11_C"/>
</dbReference>
<evidence type="ECO:0000256" key="8">
    <source>
        <dbReference type="ARBA" id="ARBA00022723"/>
    </source>
</evidence>
<evidence type="ECO:0000256" key="4">
    <source>
        <dbReference type="ARBA" id="ARBA00007164"/>
    </source>
</evidence>
<dbReference type="GO" id="GO:0008360">
    <property type="term" value="P:regulation of cell shape"/>
    <property type="evidence" value="ECO:0007669"/>
    <property type="project" value="UniProtKB-KW"/>
</dbReference>
<dbReference type="GO" id="GO:0046872">
    <property type="term" value="F:metal ion binding"/>
    <property type="evidence" value="ECO:0007669"/>
    <property type="project" value="UniProtKB-KW"/>
</dbReference>
<evidence type="ECO:0000256" key="9">
    <source>
        <dbReference type="ARBA" id="ARBA00022729"/>
    </source>
</evidence>
<dbReference type="SUPFAM" id="SSF69189">
    <property type="entry name" value="Penicillin-binding protein associated domain"/>
    <property type="match status" value="1"/>
</dbReference>
<evidence type="ECO:0000256" key="10">
    <source>
        <dbReference type="ARBA" id="ARBA00022801"/>
    </source>
</evidence>
<evidence type="ECO:0000256" key="14">
    <source>
        <dbReference type="ARBA" id="ARBA00023316"/>
    </source>
</evidence>
<feature type="chain" id="PRO_5038798132" description="serine-type D-Ala-D-Ala carboxypeptidase" evidence="19">
    <location>
        <begin position="44"/>
        <end position="468"/>
    </location>
</feature>
<dbReference type="Gene3D" id="3.40.710.10">
    <property type="entry name" value="DD-peptidase/beta-lactamase superfamily"/>
    <property type="match status" value="1"/>
</dbReference>
<dbReference type="GO" id="GO:0009002">
    <property type="term" value="F:serine-type D-Ala-D-Ala carboxypeptidase activity"/>
    <property type="evidence" value="ECO:0007669"/>
    <property type="project" value="UniProtKB-EC"/>
</dbReference>
<protein>
    <recommendedName>
        <fullName evidence="5">serine-type D-Ala-D-Ala carboxypeptidase</fullName>
        <ecNumber evidence="5">3.4.16.4</ecNumber>
    </recommendedName>
</protein>
<comment type="cofactor">
    <cofactor evidence="1">
        <name>Zn(2+)</name>
        <dbReference type="ChEBI" id="CHEBI:29105"/>
    </cofactor>
</comment>
<dbReference type="PROSITE" id="PS00485">
    <property type="entry name" value="A_DEAMINASE"/>
    <property type="match status" value="1"/>
</dbReference>
<dbReference type="PRINTS" id="PR00725">
    <property type="entry name" value="DADACBPTASE1"/>
</dbReference>
<reference evidence="21 22" key="1">
    <citation type="submission" date="2020-08" db="EMBL/GenBank/DDBJ databases">
        <title>Genomic Encyclopedia of Type Strains, Phase III (KMG-III): the genomes of soil and plant-associated and newly described type strains.</title>
        <authorList>
            <person name="Whitman W."/>
        </authorList>
    </citation>
    <scope>NUCLEOTIDE SEQUENCE [LARGE SCALE GENOMIC DNA]</scope>
    <source>
        <strain evidence="21 22">CECT 5831</strain>
    </source>
</reference>
<dbReference type="Gene3D" id="2.60.410.10">
    <property type="entry name" value="D-Ala-D-Ala carboxypeptidase, C-terminal domain"/>
    <property type="match status" value="1"/>
</dbReference>
<dbReference type="InterPro" id="IPR015956">
    <property type="entry name" value="Peniciliin-bd_prot_C_sf"/>
</dbReference>
<name>A0A839U3E6_9BACL</name>
<dbReference type="GO" id="GO:0006508">
    <property type="term" value="P:proteolysis"/>
    <property type="evidence" value="ECO:0007669"/>
    <property type="project" value="UniProtKB-KW"/>
</dbReference>
<keyword evidence="9 19" id="KW-0732">Signal</keyword>
<evidence type="ECO:0000256" key="5">
    <source>
        <dbReference type="ARBA" id="ARBA00012448"/>
    </source>
</evidence>
<accession>A0A839U3E6</accession>
<evidence type="ECO:0000256" key="13">
    <source>
        <dbReference type="ARBA" id="ARBA00022984"/>
    </source>
</evidence>
<dbReference type="InterPro" id="IPR006650">
    <property type="entry name" value="A/AMP_deam_AS"/>
</dbReference>
<feature type="domain" description="Peptidase S11 D-Ala-D-Ala carboxypeptidase A C-terminal" evidence="20">
    <location>
        <begin position="341"/>
        <end position="442"/>
    </location>
</feature>
<keyword evidence="6 21" id="KW-0121">Carboxypeptidase</keyword>
<dbReference type="PANTHER" id="PTHR21581">
    <property type="entry name" value="D-ALANYL-D-ALANINE CARBOXYPEPTIDASE"/>
    <property type="match status" value="1"/>
</dbReference>
<dbReference type="SUPFAM" id="SSF56601">
    <property type="entry name" value="beta-lactamase/transpeptidase-like"/>
    <property type="match status" value="1"/>
</dbReference>
<feature type="active site" description="Proton acceptor" evidence="16">
    <location>
        <position position="106"/>
    </location>
</feature>
<comment type="function">
    <text evidence="2">Removes C-terminal D-alanyl residues from sugar-peptide cell wall precursors.</text>
</comment>
<feature type="binding site" evidence="17">
    <location>
        <position position="291"/>
    </location>
    <ligand>
        <name>substrate</name>
    </ligand>
</feature>
<organism evidence="21 22">
    <name type="scientific">Paenibacillus rhizosphaerae</name>
    <dbReference type="NCBI Taxonomy" id="297318"/>
    <lineage>
        <taxon>Bacteria</taxon>
        <taxon>Bacillati</taxon>
        <taxon>Bacillota</taxon>
        <taxon>Bacilli</taxon>
        <taxon>Bacillales</taxon>
        <taxon>Paenibacillaceae</taxon>
        <taxon>Paenibacillus</taxon>
    </lineage>
</organism>
<comment type="caution">
    <text evidence="21">The sequence shown here is derived from an EMBL/GenBank/DDBJ whole genome shotgun (WGS) entry which is preliminary data.</text>
</comment>
<dbReference type="EC" id="3.4.16.4" evidence="5"/>
<dbReference type="EMBL" id="JACHXJ010000013">
    <property type="protein sequence ID" value="MBB3132178.1"/>
    <property type="molecule type" value="Genomic_DNA"/>
</dbReference>
<evidence type="ECO:0000313" key="22">
    <source>
        <dbReference type="Proteomes" id="UP000517523"/>
    </source>
</evidence>
<dbReference type="GO" id="GO:0009252">
    <property type="term" value="P:peptidoglycan biosynthetic process"/>
    <property type="evidence" value="ECO:0007669"/>
    <property type="project" value="UniProtKB-UniPathway"/>
</dbReference>
<keyword evidence="11" id="KW-0862">Zinc</keyword>
<keyword evidence="13" id="KW-0573">Peptidoglycan synthesis</keyword>
<evidence type="ECO:0000256" key="15">
    <source>
        <dbReference type="ARBA" id="ARBA00034000"/>
    </source>
</evidence>
<evidence type="ECO:0000256" key="6">
    <source>
        <dbReference type="ARBA" id="ARBA00022645"/>
    </source>
</evidence>
<feature type="signal peptide" evidence="19">
    <location>
        <begin position="1"/>
        <end position="43"/>
    </location>
</feature>
<dbReference type="GO" id="GO:0071555">
    <property type="term" value="P:cell wall organization"/>
    <property type="evidence" value="ECO:0007669"/>
    <property type="project" value="UniProtKB-KW"/>
</dbReference>